<feature type="compositionally biased region" description="Low complexity" evidence="1">
    <location>
        <begin position="168"/>
        <end position="212"/>
    </location>
</feature>
<evidence type="ECO:0000256" key="1">
    <source>
        <dbReference type="SAM" id="MobiDB-lite"/>
    </source>
</evidence>
<sequence length="219" mass="23638">MATDSSEEVLQKALRRWYRFSYSSTSAWACSVSSQSSTSRTVSPATVPASFVAWRWASLKYAGTVTTASVTLVPRKVCAMSFMCASTMALTSTGDSLRVRPRSCTSIIGAPFWFTTCRPGVRRSAEGARSPQAHTMEVTPAAQSDVQQSSTSSQESQSSKEVRVEGNSVVESSSTVQRSVQQSVTQRVMSSSVVKQSSFSSTSVSSSQQVTSEEMEMLQ</sequence>
<evidence type="ECO:0000313" key="3">
    <source>
        <dbReference type="Proteomes" id="UP001219518"/>
    </source>
</evidence>
<keyword evidence="2" id="KW-0645">Protease</keyword>
<reference evidence="2" key="2">
    <citation type="journal article" date="2023" name="BMC Genomics">
        <title>Pest status, molecular evolution, and epigenetic factors derived from the genome assembly of Frankliniella fusca, a thysanopteran phytovirus vector.</title>
        <authorList>
            <person name="Catto M.A."/>
            <person name="Labadie P.E."/>
            <person name="Jacobson A.L."/>
            <person name="Kennedy G.G."/>
            <person name="Srinivasan R."/>
            <person name="Hunt B.G."/>
        </authorList>
    </citation>
    <scope>NUCLEOTIDE SEQUENCE</scope>
    <source>
        <strain evidence="2">PL_HMW_Pooled</strain>
    </source>
</reference>
<reference evidence="2" key="1">
    <citation type="submission" date="2021-07" db="EMBL/GenBank/DDBJ databases">
        <authorList>
            <person name="Catto M.A."/>
            <person name="Jacobson A."/>
            <person name="Kennedy G."/>
            <person name="Labadie P."/>
            <person name="Hunt B.G."/>
            <person name="Srinivasan R."/>
        </authorList>
    </citation>
    <scope>NUCLEOTIDE SEQUENCE</scope>
    <source>
        <strain evidence="2">PL_HMW_Pooled</strain>
        <tissue evidence="2">Head</tissue>
    </source>
</reference>
<keyword evidence="3" id="KW-1185">Reference proteome</keyword>
<keyword evidence="2" id="KW-0378">Hydrolase</keyword>
<feature type="compositionally biased region" description="Low complexity" evidence="1">
    <location>
        <begin position="143"/>
        <end position="157"/>
    </location>
</feature>
<keyword evidence="2" id="KW-0482">Metalloprotease</keyword>
<dbReference type="EMBL" id="JAHWGI010000440">
    <property type="protein sequence ID" value="KAK3915541.1"/>
    <property type="molecule type" value="Genomic_DNA"/>
</dbReference>
<proteinExistence type="predicted"/>
<evidence type="ECO:0000313" key="2">
    <source>
        <dbReference type="EMBL" id="KAK3915541.1"/>
    </source>
</evidence>
<accession>A0AAE1H7E7</accession>
<dbReference type="GO" id="GO:0008237">
    <property type="term" value="F:metallopeptidase activity"/>
    <property type="evidence" value="ECO:0007669"/>
    <property type="project" value="UniProtKB-KW"/>
</dbReference>
<organism evidence="2 3">
    <name type="scientific">Frankliniella fusca</name>
    <dbReference type="NCBI Taxonomy" id="407009"/>
    <lineage>
        <taxon>Eukaryota</taxon>
        <taxon>Metazoa</taxon>
        <taxon>Ecdysozoa</taxon>
        <taxon>Arthropoda</taxon>
        <taxon>Hexapoda</taxon>
        <taxon>Insecta</taxon>
        <taxon>Pterygota</taxon>
        <taxon>Neoptera</taxon>
        <taxon>Paraneoptera</taxon>
        <taxon>Thysanoptera</taxon>
        <taxon>Terebrantia</taxon>
        <taxon>Thripoidea</taxon>
        <taxon>Thripidae</taxon>
        <taxon>Frankliniella</taxon>
    </lineage>
</organism>
<dbReference type="Proteomes" id="UP001219518">
    <property type="component" value="Unassembled WGS sequence"/>
</dbReference>
<comment type="caution">
    <text evidence="2">The sequence shown here is derived from an EMBL/GenBank/DDBJ whole genome shotgun (WGS) entry which is preliminary data.</text>
</comment>
<protein>
    <submittedName>
        <fullName evidence="2">ATP-dependent zinc metalloprotease FtsH 1</fullName>
    </submittedName>
</protein>
<feature type="region of interest" description="Disordered" evidence="1">
    <location>
        <begin position="123"/>
        <end position="219"/>
    </location>
</feature>
<gene>
    <name evidence="2" type="ORF">KUF71_005848</name>
</gene>
<name>A0AAE1H7E7_9NEOP</name>
<dbReference type="AlphaFoldDB" id="A0AAE1H7E7"/>